<evidence type="ECO:0000256" key="1">
    <source>
        <dbReference type="SAM" id="Coils"/>
    </source>
</evidence>
<proteinExistence type="predicted"/>
<evidence type="ECO:0000313" key="4">
    <source>
        <dbReference type="EMBL" id="GJN31325.1"/>
    </source>
</evidence>
<sequence>MRRFFSFRSSTSNAGNGKPAPTNDARNKNKVDEGGTSNASRSPGTRSFRLSGWQGASKNEEPSHPQLRRCLSFTSSAIDRSLDERIMSFSHDIPCSMSNESDAPGHVCEAEPARLTNLLNKNEELDLYIDGEQEAIRVNEKHQHKLPIRSKATYVGRGRPPRPHYAVPSSPKSCKEIMEDSNIDDVWHSQLAEKGAKGTCKVAPVCYKGGNDEGLFEASSENISHFGECKSTTTVEDIYEDLQDVRPPCFYNTSLDPISSTTSRYFASGACHHGGFHGVPDNNLEQDIDEKLLQRAKEVDAFLMVPPAENKELNALRHTRFNSTEMLQLIRGLTEDRKQLASELSSQIKDRLTERFAAKEQYRRSKLEMETRTRRLEKEKTDIQSTLEKELDRRSHDWSVKLERFQSEEHRLRERVRELAEQNVSFQREITLLESNKVNVSNRITGLELQNEQLNDELQKVKNGHDNLQNSSVELHDNLNKAAEERAQIRKCLKDKEEDNKALCKIKQLLEVDNRVQMELIRLTAVEQKLRTEIQSCTLEVESLRQENTTLLNRLQQSENRSSFSSIYLDQELHTRVDILQKQGLSLLDDTSQLCAKLLECIKSKSNENSGSVDAFAAVEYNLKFQSVKGRIENVKQSLHTVKSLLNEKQNEEEIGESASLLREENLSRVLKKDEIISQIEQSYQESAKELTSLQCTLKNVSDERDVLWQESKQLRNTISALQNDVASLKQKIKSLSEDIQLKESEILLREGEISILRDSIDRPFGYACSPLSMKRFDMD</sequence>
<dbReference type="EMBL" id="BQKI01000082">
    <property type="protein sequence ID" value="GJN31325.1"/>
    <property type="molecule type" value="Genomic_DNA"/>
</dbReference>
<evidence type="ECO:0000256" key="2">
    <source>
        <dbReference type="SAM" id="MobiDB-lite"/>
    </source>
</evidence>
<dbReference type="PANTHER" id="PTHR47491:SF5">
    <property type="entry name" value="CAP-GLY DOMAIN LINKER"/>
    <property type="match status" value="1"/>
</dbReference>
<organism evidence="4 5">
    <name type="scientific">Eleusine coracana subsp. coracana</name>
    <dbReference type="NCBI Taxonomy" id="191504"/>
    <lineage>
        <taxon>Eukaryota</taxon>
        <taxon>Viridiplantae</taxon>
        <taxon>Streptophyta</taxon>
        <taxon>Embryophyta</taxon>
        <taxon>Tracheophyta</taxon>
        <taxon>Spermatophyta</taxon>
        <taxon>Magnoliopsida</taxon>
        <taxon>Liliopsida</taxon>
        <taxon>Poales</taxon>
        <taxon>Poaceae</taxon>
        <taxon>PACMAD clade</taxon>
        <taxon>Chloridoideae</taxon>
        <taxon>Cynodonteae</taxon>
        <taxon>Eleusininae</taxon>
        <taxon>Eleusine</taxon>
    </lineage>
</organism>
<evidence type="ECO:0000313" key="5">
    <source>
        <dbReference type="Proteomes" id="UP001054889"/>
    </source>
</evidence>
<feature type="compositionally biased region" description="Polar residues" evidence="2">
    <location>
        <begin position="35"/>
        <end position="45"/>
    </location>
</feature>
<keyword evidence="5" id="KW-1185">Reference proteome</keyword>
<protein>
    <recommendedName>
        <fullName evidence="3">DUF7653 domain-containing protein</fullName>
    </recommendedName>
</protein>
<reference evidence="4" key="2">
    <citation type="submission" date="2021-12" db="EMBL/GenBank/DDBJ databases">
        <title>Resequencing data analysis of finger millet.</title>
        <authorList>
            <person name="Hatakeyama M."/>
            <person name="Aluri S."/>
            <person name="Balachadran M.T."/>
            <person name="Sivarajan S.R."/>
            <person name="Poveda L."/>
            <person name="Shimizu-Inatsugi R."/>
            <person name="Schlapbach R."/>
            <person name="Sreeman S.M."/>
            <person name="Shimizu K.K."/>
        </authorList>
    </citation>
    <scope>NUCLEOTIDE SEQUENCE</scope>
</reference>
<reference evidence="4" key="1">
    <citation type="journal article" date="2018" name="DNA Res.">
        <title>Multiple hybrid de novo genome assembly of finger millet, an orphan allotetraploid crop.</title>
        <authorList>
            <person name="Hatakeyama M."/>
            <person name="Aluri S."/>
            <person name="Balachadran M.T."/>
            <person name="Sivarajan S.R."/>
            <person name="Patrignani A."/>
            <person name="Gruter S."/>
            <person name="Poveda L."/>
            <person name="Shimizu-Inatsugi R."/>
            <person name="Baeten J."/>
            <person name="Francoijs K.J."/>
            <person name="Nataraja K.N."/>
            <person name="Reddy Y.A.N."/>
            <person name="Phadnis S."/>
            <person name="Ravikumar R.L."/>
            <person name="Schlapbach R."/>
            <person name="Sreeman S.M."/>
            <person name="Shimizu K.K."/>
        </authorList>
    </citation>
    <scope>NUCLEOTIDE SEQUENCE</scope>
</reference>
<feature type="region of interest" description="Disordered" evidence="2">
    <location>
        <begin position="1"/>
        <end position="67"/>
    </location>
</feature>
<accession>A0AAV5F8R2</accession>
<keyword evidence="1" id="KW-0175">Coiled coil</keyword>
<gene>
    <name evidence="4" type="primary">gb19711</name>
    <name evidence="4" type="ORF">PR202_gb19711</name>
</gene>
<dbReference type="Proteomes" id="UP001054889">
    <property type="component" value="Unassembled WGS sequence"/>
</dbReference>
<dbReference type="Pfam" id="PF24670">
    <property type="entry name" value="DUF7653"/>
    <property type="match status" value="1"/>
</dbReference>
<feature type="coiled-coil region" evidence="1">
    <location>
        <begin position="359"/>
        <end position="499"/>
    </location>
</feature>
<feature type="compositionally biased region" description="Low complexity" evidence="2">
    <location>
        <begin position="1"/>
        <end position="10"/>
    </location>
</feature>
<feature type="coiled-coil region" evidence="1">
    <location>
        <begin position="527"/>
        <end position="561"/>
    </location>
</feature>
<dbReference type="AlphaFoldDB" id="A0AAV5F8R2"/>
<evidence type="ECO:0000259" key="3">
    <source>
        <dbReference type="Pfam" id="PF24670"/>
    </source>
</evidence>
<feature type="coiled-coil region" evidence="1">
    <location>
        <begin position="684"/>
        <end position="746"/>
    </location>
</feature>
<feature type="domain" description="DUF7653" evidence="3">
    <location>
        <begin position="528"/>
        <end position="650"/>
    </location>
</feature>
<name>A0AAV5F8R2_ELECO</name>
<comment type="caution">
    <text evidence="4">The sequence shown here is derived from an EMBL/GenBank/DDBJ whole genome shotgun (WGS) entry which is preliminary data.</text>
</comment>
<dbReference type="InterPro" id="IPR056070">
    <property type="entry name" value="DUF7653"/>
</dbReference>
<dbReference type="PANTHER" id="PTHR47491">
    <property type="entry name" value="CAP-GLY DOMAIN LINKER"/>
    <property type="match status" value="1"/>
</dbReference>